<sequence length="380" mass="42859">MSLKVFHVVRQYHPSIGGLEDVVYNIARQQLASGEQQPTIITLDRLFRGQGETLSAYEVREGIPVIRLPYRGSSRYPICWSVLGAIRDADIVHVHGVDFFFDFLAWTRVWHRKPLVACSHGIFFHTPFASGGKKLFFNTITRLSSLAYHRIFATSANDGHLFRQVTAAPRVEVIENGVDVDKFRLPPRQQIQKRIIYFGRWAENKGLPETLQLFQQLWQQDAEWRLTIAGREYDLDARQLREQARQLGIGDQVQIIPNPEQQTLKELLQQASYFICLSRHEGFGLAAIEAMSGGLVPLLSAIPPFVRLIEETGQGRVLSGNTQQDVAQILALHQQIGADYAAVAQAQAAAIQHYSWQQVARRYMSAYAELQVAQPAGALS</sequence>
<dbReference type="CDD" id="cd03801">
    <property type="entry name" value="GT4_PimA-like"/>
    <property type="match status" value="1"/>
</dbReference>
<keyword evidence="5" id="KW-1185">Reference proteome</keyword>
<dbReference type="Gene3D" id="3.40.50.2000">
    <property type="entry name" value="Glycogen Phosphorylase B"/>
    <property type="match status" value="2"/>
</dbReference>
<keyword evidence="4" id="KW-0328">Glycosyltransferase</keyword>
<keyword evidence="1 4" id="KW-0808">Transferase</keyword>
<dbReference type="RefSeq" id="WP_377151896.1">
    <property type="nucleotide sequence ID" value="NZ_JBHSAF010000007.1"/>
</dbReference>
<organism evidence="4 5">
    <name type="scientific">Pseudaeromonas sharmana</name>
    <dbReference type="NCBI Taxonomy" id="328412"/>
    <lineage>
        <taxon>Bacteria</taxon>
        <taxon>Pseudomonadati</taxon>
        <taxon>Pseudomonadota</taxon>
        <taxon>Gammaproteobacteria</taxon>
        <taxon>Aeromonadales</taxon>
        <taxon>Aeromonadaceae</taxon>
        <taxon>Pseudaeromonas</taxon>
    </lineage>
</organism>
<gene>
    <name evidence="4" type="ORF">ACFOSS_08585</name>
</gene>
<protein>
    <submittedName>
        <fullName evidence="4">Glycosyltransferase family 4 protein</fullName>
        <ecNumber evidence="4">2.4.-.-</ecNumber>
    </submittedName>
</protein>
<dbReference type="Proteomes" id="UP001595692">
    <property type="component" value="Unassembled WGS sequence"/>
</dbReference>
<proteinExistence type="predicted"/>
<dbReference type="PANTHER" id="PTHR46401">
    <property type="entry name" value="GLYCOSYLTRANSFERASE WBBK-RELATED"/>
    <property type="match status" value="1"/>
</dbReference>
<evidence type="ECO:0000259" key="2">
    <source>
        <dbReference type="Pfam" id="PF00534"/>
    </source>
</evidence>
<reference evidence="5" key="1">
    <citation type="journal article" date="2019" name="Int. J. Syst. Evol. Microbiol.">
        <title>The Global Catalogue of Microorganisms (GCM) 10K type strain sequencing project: providing services to taxonomists for standard genome sequencing and annotation.</title>
        <authorList>
            <consortium name="The Broad Institute Genomics Platform"/>
            <consortium name="The Broad Institute Genome Sequencing Center for Infectious Disease"/>
            <person name="Wu L."/>
            <person name="Ma J."/>
        </authorList>
    </citation>
    <scope>NUCLEOTIDE SEQUENCE [LARGE SCALE GENOMIC DNA]</scope>
    <source>
        <strain evidence="5">CCUG 54939</strain>
    </source>
</reference>
<comment type="caution">
    <text evidence="4">The sequence shown here is derived from an EMBL/GenBank/DDBJ whole genome shotgun (WGS) entry which is preliminary data.</text>
</comment>
<evidence type="ECO:0000313" key="4">
    <source>
        <dbReference type="EMBL" id="MFC3913520.1"/>
    </source>
</evidence>
<dbReference type="GO" id="GO:0016757">
    <property type="term" value="F:glycosyltransferase activity"/>
    <property type="evidence" value="ECO:0007669"/>
    <property type="project" value="UniProtKB-KW"/>
</dbReference>
<dbReference type="SUPFAM" id="SSF53756">
    <property type="entry name" value="UDP-Glycosyltransferase/glycogen phosphorylase"/>
    <property type="match status" value="1"/>
</dbReference>
<evidence type="ECO:0000259" key="3">
    <source>
        <dbReference type="Pfam" id="PF13439"/>
    </source>
</evidence>
<dbReference type="InterPro" id="IPR001296">
    <property type="entry name" value="Glyco_trans_1"/>
</dbReference>
<dbReference type="InterPro" id="IPR028098">
    <property type="entry name" value="Glyco_trans_4-like_N"/>
</dbReference>
<dbReference type="PANTHER" id="PTHR46401:SF2">
    <property type="entry name" value="GLYCOSYLTRANSFERASE WBBK-RELATED"/>
    <property type="match status" value="1"/>
</dbReference>
<evidence type="ECO:0000313" key="5">
    <source>
        <dbReference type="Proteomes" id="UP001595692"/>
    </source>
</evidence>
<dbReference type="Pfam" id="PF00534">
    <property type="entry name" value="Glycos_transf_1"/>
    <property type="match status" value="1"/>
</dbReference>
<feature type="domain" description="Glycosyl transferase family 1" evidence="2">
    <location>
        <begin position="192"/>
        <end position="329"/>
    </location>
</feature>
<accession>A0ABV8CND6</accession>
<dbReference type="EC" id="2.4.-.-" evidence="4"/>
<evidence type="ECO:0000256" key="1">
    <source>
        <dbReference type="ARBA" id="ARBA00022679"/>
    </source>
</evidence>
<name>A0ABV8CND6_9GAMM</name>
<dbReference type="EMBL" id="JBHSAF010000007">
    <property type="protein sequence ID" value="MFC3913520.1"/>
    <property type="molecule type" value="Genomic_DNA"/>
</dbReference>
<dbReference type="Pfam" id="PF13439">
    <property type="entry name" value="Glyco_transf_4"/>
    <property type="match status" value="1"/>
</dbReference>
<feature type="domain" description="Glycosyltransferase subfamily 4-like N-terminal" evidence="3">
    <location>
        <begin position="16"/>
        <end position="181"/>
    </location>
</feature>